<dbReference type="InterPro" id="IPR056145">
    <property type="entry name" value="DUF7728"/>
</dbReference>
<dbReference type="PANTHER" id="PTHR40622:SF2">
    <property type="match status" value="1"/>
</dbReference>
<keyword evidence="5" id="KW-1185">Reference proteome</keyword>
<feature type="compositionally biased region" description="Basic residues" evidence="1">
    <location>
        <begin position="321"/>
        <end position="336"/>
    </location>
</feature>
<organism evidence="4 5">
    <name type="scientific">Aspergillus lucknowensis</name>
    <dbReference type="NCBI Taxonomy" id="176173"/>
    <lineage>
        <taxon>Eukaryota</taxon>
        <taxon>Fungi</taxon>
        <taxon>Dikarya</taxon>
        <taxon>Ascomycota</taxon>
        <taxon>Pezizomycotina</taxon>
        <taxon>Eurotiomycetes</taxon>
        <taxon>Eurotiomycetidae</taxon>
        <taxon>Eurotiales</taxon>
        <taxon>Aspergillaceae</taxon>
        <taxon>Aspergillus</taxon>
        <taxon>Aspergillus subgen. Nidulantes</taxon>
    </lineage>
</organism>
<evidence type="ECO:0000256" key="2">
    <source>
        <dbReference type="SAM" id="Phobius"/>
    </source>
</evidence>
<dbReference type="RefSeq" id="XP_070883765.1">
    <property type="nucleotide sequence ID" value="XM_071029753.1"/>
</dbReference>
<dbReference type="Pfam" id="PF24854">
    <property type="entry name" value="DUF7728"/>
    <property type="match status" value="1"/>
</dbReference>
<evidence type="ECO:0000313" key="4">
    <source>
        <dbReference type="EMBL" id="KAL2864786.1"/>
    </source>
</evidence>
<keyword evidence="2" id="KW-0812">Transmembrane</keyword>
<proteinExistence type="predicted"/>
<evidence type="ECO:0000256" key="1">
    <source>
        <dbReference type="SAM" id="MobiDB-lite"/>
    </source>
</evidence>
<dbReference type="PANTHER" id="PTHR40622">
    <property type="match status" value="1"/>
</dbReference>
<protein>
    <recommendedName>
        <fullName evidence="3">DUF7728 domain-containing protein</fullName>
    </recommendedName>
</protein>
<name>A0ABR4LJS1_9EURO</name>
<evidence type="ECO:0000259" key="3">
    <source>
        <dbReference type="Pfam" id="PF24854"/>
    </source>
</evidence>
<reference evidence="4 5" key="1">
    <citation type="submission" date="2024-07" db="EMBL/GenBank/DDBJ databases">
        <title>Section-level genome sequencing and comparative genomics of Aspergillus sections Usti and Cavernicolus.</title>
        <authorList>
            <consortium name="Lawrence Berkeley National Laboratory"/>
            <person name="Nybo J.L."/>
            <person name="Vesth T.C."/>
            <person name="Theobald S."/>
            <person name="Frisvad J.C."/>
            <person name="Larsen T.O."/>
            <person name="Kjaerboelling I."/>
            <person name="Rothschild-Mancinelli K."/>
            <person name="Lyhne E.K."/>
            <person name="Kogle M.E."/>
            <person name="Barry K."/>
            <person name="Clum A."/>
            <person name="Na H."/>
            <person name="Ledsgaard L."/>
            <person name="Lin J."/>
            <person name="Lipzen A."/>
            <person name="Kuo A."/>
            <person name="Riley R."/>
            <person name="Mondo S."/>
            <person name="Labutti K."/>
            <person name="Haridas S."/>
            <person name="Pangalinan J."/>
            <person name="Salamov A.A."/>
            <person name="Simmons B.A."/>
            <person name="Magnuson J.K."/>
            <person name="Chen J."/>
            <person name="Drula E."/>
            <person name="Henrissat B."/>
            <person name="Wiebenga A."/>
            <person name="Lubbers R.J."/>
            <person name="Gomes A.C."/>
            <person name="Macurrencykelacurrency M.R."/>
            <person name="Stajich J."/>
            <person name="Grigoriev I.V."/>
            <person name="Mortensen U.H."/>
            <person name="De Vries R.P."/>
            <person name="Baker S.E."/>
            <person name="Andersen M.R."/>
        </authorList>
    </citation>
    <scope>NUCLEOTIDE SEQUENCE [LARGE SCALE GENOMIC DNA]</scope>
    <source>
        <strain evidence="4 5">CBS 449.75</strain>
    </source>
</reference>
<feature type="transmembrane region" description="Helical" evidence="2">
    <location>
        <begin position="357"/>
        <end position="386"/>
    </location>
</feature>
<dbReference type="Proteomes" id="UP001610432">
    <property type="component" value="Unassembled WGS sequence"/>
</dbReference>
<keyword evidence="2" id="KW-0472">Membrane</keyword>
<feature type="region of interest" description="Disordered" evidence="1">
    <location>
        <begin position="297"/>
        <end position="339"/>
    </location>
</feature>
<gene>
    <name evidence="4" type="ORF">BJX67DRAFT_360299</name>
</gene>
<dbReference type="EMBL" id="JBFXLQ010000037">
    <property type="protein sequence ID" value="KAL2864786.1"/>
    <property type="molecule type" value="Genomic_DNA"/>
</dbReference>
<comment type="caution">
    <text evidence="4">The sequence shown here is derived from an EMBL/GenBank/DDBJ whole genome shotgun (WGS) entry which is preliminary data.</text>
</comment>
<sequence length="434" mass="47929">MRQSPLDSLRLLPSSIHHPSESIFQLPSTSDISSSDLPSPLRVSSNSNTFCLLTFVFHSPSCTIFNHFVTMTLRSFLLGSALALSTARAFLVVPEVNADAFTIPNNIASLNPIEAQASQQQQVDLLCTGCPLGIESGDETSLLLKFTIDDGLLFANDRQIFPPSPPAPITATERRREDGMESGPVPLGYAVEMIPLLSPPEEPFDMVEVRLTVLDIQGHPVPLDTIAITLIHDAEGTLYMVGTNIEETADRKSWRKCGGKPKCLKRFLIHRIRTMFAAAKERLIGMFKGQGCKGAGAPPRLPHPHGDFDRFSPFAEEDGSHHRHHGHHGHHPHPHPHFQDKFHKTWERTLHRVMRFIVVPAILGVLAGLAASVVGMLVGQFAVFMWRRYRGTSRKEVQEQGSEQEKVGLMAESTDDLPPAYADDAPSERTADKA</sequence>
<keyword evidence="2" id="KW-1133">Transmembrane helix</keyword>
<feature type="region of interest" description="Disordered" evidence="1">
    <location>
        <begin position="395"/>
        <end position="434"/>
    </location>
</feature>
<evidence type="ECO:0000313" key="5">
    <source>
        <dbReference type="Proteomes" id="UP001610432"/>
    </source>
</evidence>
<feature type="domain" description="DUF7728" evidence="3">
    <location>
        <begin position="119"/>
        <end position="244"/>
    </location>
</feature>
<feature type="compositionally biased region" description="Basic and acidic residues" evidence="1">
    <location>
        <begin position="395"/>
        <end position="406"/>
    </location>
</feature>
<accession>A0ABR4LJS1</accession>
<dbReference type="GeneID" id="98144825"/>